<accession>A0A2K3KZ16</accession>
<reference evidence="2 3" key="1">
    <citation type="journal article" date="2014" name="Am. J. Bot.">
        <title>Genome assembly and annotation for red clover (Trifolium pratense; Fabaceae).</title>
        <authorList>
            <person name="Istvanek J."/>
            <person name="Jaros M."/>
            <person name="Krenek A."/>
            <person name="Repkova J."/>
        </authorList>
    </citation>
    <scope>NUCLEOTIDE SEQUENCE [LARGE SCALE GENOMIC DNA]</scope>
    <source>
        <strain evidence="3">cv. Tatra</strain>
        <tissue evidence="2">Young leaves</tissue>
    </source>
</reference>
<dbReference type="AlphaFoldDB" id="A0A2K3KZ16"/>
<protein>
    <submittedName>
        <fullName evidence="2">Uncharacterized protein</fullName>
    </submittedName>
</protein>
<name>A0A2K3KZ16_TRIPR</name>
<gene>
    <name evidence="2" type="ORF">L195_g027408</name>
</gene>
<evidence type="ECO:0000256" key="1">
    <source>
        <dbReference type="SAM" id="MobiDB-lite"/>
    </source>
</evidence>
<dbReference type="Proteomes" id="UP000236291">
    <property type="component" value="Unassembled WGS sequence"/>
</dbReference>
<evidence type="ECO:0000313" key="2">
    <source>
        <dbReference type="EMBL" id="PNX71528.1"/>
    </source>
</evidence>
<feature type="non-terminal residue" evidence="2">
    <location>
        <position position="39"/>
    </location>
</feature>
<dbReference type="EMBL" id="ASHM01023441">
    <property type="protein sequence ID" value="PNX71528.1"/>
    <property type="molecule type" value="Genomic_DNA"/>
</dbReference>
<proteinExistence type="predicted"/>
<evidence type="ECO:0000313" key="3">
    <source>
        <dbReference type="Proteomes" id="UP000236291"/>
    </source>
</evidence>
<feature type="region of interest" description="Disordered" evidence="1">
    <location>
        <begin position="1"/>
        <end position="39"/>
    </location>
</feature>
<comment type="caution">
    <text evidence="2">The sequence shown here is derived from an EMBL/GenBank/DDBJ whole genome shotgun (WGS) entry which is preliminary data.</text>
</comment>
<sequence>MILEHSGADLEKVGIDTVGSSEGERTDPNVDETVGIGMG</sequence>
<reference evidence="2 3" key="2">
    <citation type="journal article" date="2017" name="Front. Plant Sci.">
        <title>Gene Classification and Mining of Molecular Markers Useful in Red Clover (Trifolium pratense) Breeding.</title>
        <authorList>
            <person name="Istvanek J."/>
            <person name="Dluhosova J."/>
            <person name="Dluhos P."/>
            <person name="Patkova L."/>
            <person name="Nedelnik J."/>
            <person name="Repkova J."/>
        </authorList>
    </citation>
    <scope>NUCLEOTIDE SEQUENCE [LARGE SCALE GENOMIC DNA]</scope>
    <source>
        <strain evidence="3">cv. Tatra</strain>
        <tissue evidence="2">Young leaves</tissue>
    </source>
</reference>
<feature type="compositionally biased region" description="Basic and acidic residues" evidence="1">
    <location>
        <begin position="1"/>
        <end position="14"/>
    </location>
</feature>
<organism evidence="2 3">
    <name type="scientific">Trifolium pratense</name>
    <name type="common">Red clover</name>
    <dbReference type="NCBI Taxonomy" id="57577"/>
    <lineage>
        <taxon>Eukaryota</taxon>
        <taxon>Viridiplantae</taxon>
        <taxon>Streptophyta</taxon>
        <taxon>Embryophyta</taxon>
        <taxon>Tracheophyta</taxon>
        <taxon>Spermatophyta</taxon>
        <taxon>Magnoliopsida</taxon>
        <taxon>eudicotyledons</taxon>
        <taxon>Gunneridae</taxon>
        <taxon>Pentapetalae</taxon>
        <taxon>rosids</taxon>
        <taxon>fabids</taxon>
        <taxon>Fabales</taxon>
        <taxon>Fabaceae</taxon>
        <taxon>Papilionoideae</taxon>
        <taxon>50 kb inversion clade</taxon>
        <taxon>NPAAA clade</taxon>
        <taxon>Hologalegina</taxon>
        <taxon>IRL clade</taxon>
        <taxon>Trifolieae</taxon>
        <taxon>Trifolium</taxon>
    </lineage>
</organism>